<accession>A0A094KQI2</accession>
<feature type="non-terminal residue" evidence="1">
    <location>
        <position position="110"/>
    </location>
</feature>
<dbReference type="PANTHER" id="PTHR33395">
    <property type="entry name" value="TRANSCRIPTASE, PUTATIVE-RELATED-RELATED"/>
    <property type="match status" value="1"/>
</dbReference>
<keyword evidence="1" id="KW-0695">RNA-directed DNA polymerase</keyword>
<proteinExistence type="predicted"/>
<dbReference type="GO" id="GO:0031012">
    <property type="term" value="C:extracellular matrix"/>
    <property type="evidence" value="ECO:0007669"/>
    <property type="project" value="TreeGrafter"/>
</dbReference>
<dbReference type="GO" id="GO:0061343">
    <property type="term" value="P:cell adhesion involved in heart morphogenesis"/>
    <property type="evidence" value="ECO:0007669"/>
    <property type="project" value="TreeGrafter"/>
</dbReference>
<evidence type="ECO:0000313" key="1">
    <source>
        <dbReference type="EMBL" id="KFZ52582.1"/>
    </source>
</evidence>
<sequence length="110" mass="12626">PTVGEDQVQDHLKNLKVHKSMGPDEMHPRVLRELVDEVVEPLSIIFEKSWQSGEVPADWKKRTITPIFKKGNKEDPGDYRPVGLTSVPGKIMEQMLLETVLRHMENEKVI</sequence>
<dbReference type="EMBL" id="KL340478">
    <property type="protein sequence ID" value="KFZ52582.1"/>
    <property type="molecule type" value="Genomic_DNA"/>
</dbReference>
<dbReference type="AlphaFoldDB" id="A0A094KQI2"/>
<dbReference type="GO" id="GO:0007508">
    <property type="term" value="P:larval heart development"/>
    <property type="evidence" value="ECO:0007669"/>
    <property type="project" value="TreeGrafter"/>
</dbReference>
<protein>
    <submittedName>
        <fullName evidence="1">RNA-directed DNA polymerase from mobile element jockey</fullName>
    </submittedName>
</protein>
<organism evidence="1 2">
    <name type="scientific">Antrostomus carolinensis</name>
    <name type="common">Chuck-will's-widow</name>
    <name type="synonym">Caprimulgus carolinensis</name>
    <dbReference type="NCBI Taxonomy" id="279965"/>
    <lineage>
        <taxon>Eukaryota</taxon>
        <taxon>Metazoa</taxon>
        <taxon>Chordata</taxon>
        <taxon>Craniata</taxon>
        <taxon>Vertebrata</taxon>
        <taxon>Euteleostomi</taxon>
        <taxon>Archelosauria</taxon>
        <taxon>Archosauria</taxon>
        <taxon>Dinosauria</taxon>
        <taxon>Saurischia</taxon>
        <taxon>Theropoda</taxon>
        <taxon>Coelurosauria</taxon>
        <taxon>Aves</taxon>
        <taxon>Neognathae</taxon>
        <taxon>Neoaves</taxon>
        <taxon>Strisores</taxon>
        <taxon>Caprimulgiformes</taxon>
        <taxon>Caprimulgidae</taxon>
        <taxon>Antrostomus</taxon>
    </lineage>
</organism>
<dbReference type="GO" id="GO:0003964">
    <property type="term" value="F:RNA-directed DNA polymerase activity"/>
    <property type="evidence" value="ECO:0007669"/>
    <property type="project" value="UniProtKB-KW"/>
</dbReference>
<gene>
    <name evidence="1" type="ORF">N321_01196</name>
</gene>
<keyword evidence="2" id="KW-1185">Reference proteome</keyword>
<dbReference type="Proteomes" id="UP000053620">
    <property type="component" value="Unassembled WGS sequence"/>
</dbReference>
<reference evidence="1 2" key="1">
    <citation type="submission" date="2014-04" db="EMBL/GenBank/DDBJ databases">
        <title>Genome evolution of avian class.</title>
        <authorList>
            <person name="Zhang G."/>
            <person name="Li C."/>
        </authorList>
    </citation>
    <scope>NUCLEOTIDE SEQUENCE [LARGE SCALE GENOMIC DNA]</scope>
    <source>
        <strain evidence="1">BGI_N321</strain>
    </source>
</reference>
<keyword evidence="1" id="KW-0548">Nucleotidyltransferase</keyword>
<evidence type="ECO:0000313" key="2">
    <source>
        <dbReference type="Proteomes" id="UP000053620"/>
    </source>
</evidence>
<name>A0A094KQI2_ANTCR</name>
<feature type="non-terminal residue" evidence="1">
    <location>
        <position position="1"/>
    </location>
</feature>
<keyword evidence="1" id="KW-0808">Transferase</keyword>
<dbReference type="PANTHER" id="PTHR33395:SF22">
    <property type="entry name" value="REVERSE TRANSCRIPTASE DOMAIN-CONTAINING PROTEIN"/>
    <property type="match status" value="1"/>
</dbReference>